<evidence type="ECO:0000256" key="2">
    <source>
        <dbReference type="ARBA" id="ARBA00022723"/>
    </source>
</evidence>
<accession>A0AAV5D5N9</accession>
<dbReference type="PANTHER" id="PTHR10209:SF867">
    <property type="entry name" value="2-OXOGLUTARATE (2OG) AND FE(II)-DEPENDENT OXYGENASE SUPERFAMILY PROTEIN"/>
    <property type="match status" value="1"/>
</dbReference>
<evidence type="ECO:0000256" key="5">
    <source>
        <dbReference type="RuleBase" id="RU003682"/>
    </source>
</evidence>
<dbReference type="Pfam" id="PF14226">
    <property type="entry name" value="DIOX_N"/>
    <property type="match status" value="1"/>
</dbReference>
<reference evidence="7" key="1">
    <citation type="journal article" date="2018" name="DNA Res.">
        <title>Multiple hybrid de novo genome assembly of finger millet, an orphan allotetraploid crop.</title>
        <authorList>
            <person name="Hatakeyama M."/>
            <person name="Aluri S."/>
            <person name="Balachadran M.T."/>
            <person name="Sivarajan S.R."/>
            <person name="Patrignani A."/>
            <person name="Gruter S."/>
            <person name="Poveda L."/>
            <person name="Shimizu-Inatsugi R."/>
            <person name="Baeten J."/>
            <person name="Francoijs K.J."/>
            <person name="Nataraja K.N."/>
            <person name="Reddy Y.A.N."/>
            <person name="Phadnis S."/>
            <person name="Ravikumar R.L."/>
            <person name="Schlapbach R."/>
            <person name="Sreeman S.M."/>
            <person name="Shimizu K.K."/>
        </authorList>
    </citation>
    <scope>NUCLEOTIDE SEQUENCE</scope>
</reference>
<evidence type="ECO:0000313" key="8">
    <source>
        <dbReference type="Proteomes" id="UP001054889"/>
    </source>
</evidence>
<dbReference type="GO" id="GO:0046872">
    <property type="term" value="F:metal ion binding"/>
    <property type="evidence" value="ECO:0007669"/>
    <property type="project" value="UniProtKB-KW"/>
</dbReference>
<dbReference type="PROSITE" id="PS51471">
    <property type="entry name" value="FE2OG_OXY"/>
    <property type="match status" value="1"/>
</dbReference>
<dbReference type="AlphaFoldDB" id="A0AAV5D5N9"/>
<organism evidence="7 8">
    <name type="scientific">Eleusine coracana subsp. coracana</name>
    <dbReference type="NCBI Taxonomy" id="191504"/>
    <lineage>
        <taxon>Eukaryota</taxon>
        <taxon>Viridiplantae</taxon>
        <taxon>Streptophyta</taxon>
        <taxon>Embryophyta</taxon>
        <taxon>Tracheophyta</taxon>
        <taxon>Spermatophyta</taxon>
        <taxon>Magnoliopsida</taxon>
        <taxon>Liliopsida</taxon>
        <taxon>Poales</taxon>
        <taxon>Poaceae</taxon>
        <taxon>PACMAD clade</taxon>
        <taxon>Chloridoideae</taxon>
        <taxon>Cynodonteae</taxon>
        <taxon>Eleusininae</taxon>
        <taxon>Eleusine</taxon>
    </lineage>
</organism>
<keyword evidence="4 5" id="KW-0408">Iron</keyword>
<name>A0AAV5D5N9_ELECO</name>
<dbReference type="Pfam" id="PF03171">
    <property type="entry name" value="2OG-FeII_Oxy"/>
    <property type="match status" value="1"/>
</dbReference>
<evidence type="ECO:0000256" key="3">
    <source>
        <dbReference type="ARBA" id="ARBA00023002"/>
    </source>
</evidence>
<evidence type="ECO:0000259" key="6">
    <source>
        <dbReference type="PROSITE" id="PS51471"/>
    </source>
</evidence>
<feature type="domain" description="Fe2OG dioxygenase" evidence="6">
    <location>
        <begin position="119"/>
        <end position="228"/>
    </location>
</feature>
<keyword evidence="2 5" id="KW-0479">Metal-binding</keyword>
<dbReference type="PANTHER" id="PTHR10209">
    <property type="entry name" value="OXIDOREDUCTASE, 2OG-FE II OXYGENASE FAMILY PROTEIN"/>
    <property type="match status" value="1"/>
</dbReference>
<keyword evidence="3 5" id="KW-0560">Oxidoreductase</keyword>
<dbReference type="InterPro" id="IPR027443">
    <property type="entry name" value="IPNS-like_sf"/>
</dbReference>
<evidence type="ECO:0000256" key="1">
    <source>
        <dbReference type="ARBA" id="ARBA00008056"/>
    </source>
</evidence>
<comment type="caution">
    <text evidence="7">The sequence shown here is derived from an EMBL/GenBank/DDBJ whole genome shotgun (WGS) entry which is preliminary data.</text>
</comment>
<keyword evidence="8" id="KW-1185">Reference proteome</keyword>
<evidence type="ECO:0000256" key="4">
    <source>
        <dbReference type="ARBA" id="ARBA00023004"/>
    </source>
</evidence>
<reference evidence="7" key="2">
    <citation type="submission" date="2021-12" db="EMBL/GenBank/DDBJ databases">
        <title>Resequencing data analysis of finger millet.</title>
        <authorList>
            <person name="Hatakeyama M."/>
            <person name="Aluri S."/>
            <person name="Balachadran M.T."/>
            <person name="Sivarajan S.R."/>
            <person name="Poveda L."/>
            <person name="Shimizu-Inatsugi R."/>
            <person name="Schlapbach R."/>
            <person name="Sreeman S.M."/>
            <person name="Shimizu K.K."/>
        </authorList>
    </citation>
    <scope>NUCLEOTIDE SEQUENCE</scope>
</reference>
<dbReference type="GO" id="GO:0051213">
    <property type="term" value="F:dioxygenase activity"/>
    <property type="evidence" value="ECO:0007669"/>
    <property type="project" value="UniProtKB-ARBA"/>
</dbReference>
<dbReference type="SUPFAM" id="SSF51197">
    <property type="entry name" value="Clavaminate synthase-like"/>
    <property type="match status" value="1"/>
</dbReference>
<dbReference type="InterPro" id="IPR026992">
    <property type="entry name" value="DIOX_N"/>
</dbReference>
<dbReference type="Proteomes" id="UP001054889">
    <property type="component" value="Unassembled WGS sequence"/>
</dbReference>
<dbReference type="EMBL" id="BQKI01000012">
    <property type="protein sequence ID" value="GJN05569.1"/>
    <property type="molecule type" value="Genomic_DNA"/>
</dbReference>
<proteinExistence type="inferred from homology"/>
<evidence type="ECO:0000313" key="7">
    <source>
        <dbReference type="EMBL" id="GJN05569.1"/>
    </source>
</evidence>
<gene>
    <name evidence="7" type="primary">ga23210</name>
    <name evidence="7" type="ORF">PR202_ga23210</name>
</gene>
<dbReference type="Gene3D" id="2.60.120.330">
    <property type="entry name" value="B-lactam Antibiotic, Isopenicillin N Synthase, Chain"/>
    <property type="match status" value="2"/>
</dbReference>
<dbReference type="InterPro" id="IPR044861">
    <property type="entry name" value="IPNS-like_FE2OG_OXY"/>
</dbReference>
<dbReference type="InterPro" id="IPR005123">
    <property type="entry name" value="Oxoglu/Fe-dep_dioxygenase_dom"/>
</dbReference>
<sequence>MESSISRTSLNCISLADPDIQKSVSLLKQVRGSFLDSQFQCFFYVVDHGISQEFMEEVFSQSKKFFDLPQSEKMKLLRDEKNRGYTPMLDEILDPENQVNGDYKEGYYIGVEVPADSPEANRPFYGPNQWPTEGNVSNPARGVFGAGAHSDYGLITLLATDDVVGLQICKDRNAQPQVWEYVAPVKGGFIVNLGDMLERWSNSIFRSTLHRVVLDGRERYSIAYFVEPSHDCVVECLPTCKSESNPPKFPPITCSAYLSQRYKDTHADLSSYSDNKA</sequence>
<protein>
    <recommendedName>
        <fullName evidence="6">Fe2OG dioxygenase domain-containing protein</fullName>
    </recommendedName>
</protein>
<comment type="similarity">
    <text evidence="1 5">Belongs to the iron/ascorbate-dependent oxidoreductase family.</text>
</comment>